<sequence>MLKGSCACGKIRYEIAGSLNGPVNHCYCQGCRKQSGSGFSSTARVEASVMNVLVGRHLVRSWQHAAGTEHFFASCCGALIYSRDPADLGNLLLPLGTLDCDPKIGKNLHVDTSSKAAWLPPWGLPVIAEGEEIDPVISSLWVTPKGVPRE</sequence>
<keyword evidence="2" id="KW-0479">Metal-binding</keyword>
<dbReference type="AlphaFoldDB" id="A0A561QWB0"/>
<comment type="caution">
    <text evidence="6">The sequence shown here is derived from an EMBL/GenBank/DDBJ whole genome shotgun (WGS) entry which is preliminary data.</text>
</comment>
<accession>A0A561QWB0</accession>
<dbReference type="GO" id="GO:0046872">
    <property type="term" value="F:metal ion binding"/>
    <property type="evidence" value="ECO:0007669"/>
    <property type="project" value="UniProtKB-KW"/>
</dbReference>
<dbReference type="PROSITE" id="PS51891">
    <property type="entry name" value="CENP_V_GFA"/>
    <property type="match status" value="1"/>
</dbReference>
<dbReference type="RefSeq" id="WP_186458242.1">
    <property type="nucleotide sequence ID" value="NZ_VIWP01000003.1"/>
</dbReference>
<dbReference type="GO" id="GO:0016846">
    <property type="term" value="F:carbon-sulfur lyase activity"/>
    <property type="evidence" value="ECO:0007669"/>
    <property type="project" value="InterPro"/>
</dbReference>
<dbReference type="Gene3D" id="3.90.1590.10">
    <property type="entry name" value="glutathione-dependent formaldehyde- activating enzyme (gfa)"/>
    <property type="match status" value="1"/>
</dbReference>
<dbReference type="EMBL" id="VIWP01000003">
    <property type="protein sequence ID" value="TWF54616.1"/>
    <property type="molecule type" value="Genomic_DNA"/>
</dbReference>
<evidence type="ECO:0000313" key="7">
    <source>
        <dbReference type="Proteomes" id="UP000320653"/>
    </source>
</evidence>
<keyword evidence="4" id="KW-0456">Lyase</keyword>
<dbReference type="InterPro" id="IPR011057">
    <property type="entry name" value="Mss4-like_sf"/>
</dbReference>
<gene>
    <name evidence="6" type="ORF">FHW37_103486</name>
</gene>
<dbReference type="SUPFAM" id="SSF51316">
    <property type="entry name" value="Mss4-like"/>
    <property type="match status" value="1"/>
</dbReference>
<evidence type="ECO:0000259" key="5">
    <source>
        <dbReference type="PROSITE" id="PS51891"/>
    </source>
</evidence>
<dbReference type="InterPro" id="IPR006913">
    <property type="entry name" value="CENP-V/GFA"/>
</dbReference>
<keyword evidence="3" id="KW-0862">Zinc</keyword>
<evidence type="ECO:0000256" key="2">
    <source>
        <dbReference type="ARBA" id="ARBA00022723"/>
    </source>
</evidence>
<name>A0A561QWB0_9HYPH</name>
<dbReference type="PANTHER" id="PTHR33337">
    <property type="entry name" value="GFA DOMAIN-CONTAINING PROTEIN"/>
    <property type="match status" value="1"/>
</dbReference>
<feature type="domain" description="CENP-V/GFA" evidence="5">
    <location>
        <begin position="2"/>
        <end position="123"/>
    </location>
</feature>
<comment type="similarity">
    <text evidence="1">Belongs to the Gfa family.</text>
</comment>
<proteinExistence type="inferred from homology"/>
<dbReference type="Pfam" id="PF04828">
    <property type="entry name" value="GFA"/>
    <property type="match status" value="1"/>
</dbReference>
<evidence type="ECO:0000256" key="3">
    <source>
        <dbReference type="ARBA" id="ARBA00022833"/>
    </source>
</evidence>
<protein>
    <recommendedName>
        <fullName evidence="5">CENP-V/GFA domain-containing protein</fullName>
    </recommendedName>
</protein>
<evidence type="ECO:0000256" key="4">
    <source>
        <dbReference type="ARBA" id="ARBA00023239"/>
    </source>
</evidence>
<organism evidence="6 7">
    <name type="scientific">Neorhizobium alkalisoli</name>
    <dbReference type="NCBI Taxonomy" id="528178"/>
    <lineage>
        <taxon>Bacteria</taxon>
        <taxon>Pseudomonadati</taxon>
        <taxon>Pseudomonadota</taxon>
        <taxon>Alphaproteobacteria</taxon>
        <taxon>Hyphomicrobiales</taxon>
        <taxon>Rhizobiaceae</taxon>
        <taxon>Rhizobium/Agrobacterium group</taxon>
        <taxon>Neorhizobium</taxon>
    </lineage>
</organism>
<dbReference type="Proteomes" id="UP000320653">
    <property type="component" value="Unassembled WGS sequence"/>
</dbReference>
<evidence type="ECO:0000256" key="1">
    <source>
        <dbReference type="ARBA" id="ARBA00005495"/>
    </source>
</evidence>
<reference evidence="6 7" key="1">
    <citation type="submission" date="2019-06" db="EMBL/GenBank/DDBJ databases">
        <title>Sorghum-associated microbial communities from plants grown in Nebraska, USA.</title>
        <authorList>
            <person name="Schachtman D."/>
        </authorList>
    </citation>
    <scope>NUCLEOTIDE SEQUENCE [LARGE SCALE GENOMIC DNA]</scope>
    <source>
        <strain evidence="6 7">1225</strain>
    </source>
</reference>
<keyword evidence="7" id="KW-1185">Reference proteome</keyword>
<dbReference type="PANTHER" id="PTHR33337:SF40">
    <property type="entry name" value="CENP-V_GFA DOMAIN-CONTAINING PROTEIN-RELATED"/>
    <property type="match status" value="1"/>
</dbReference>
<evidence type="ECO:0000313" key="6">
    <source>
        <dbReference type="EMBL" id="TWF54616.1"/>
    </source>
</evidence>